<sequence>MKKFWISCLAGIGLMTAWQTGSAHDLSNGVWQAKLHRKDGADIVFNFEVKDKAGKKVLYVLNATDKLLVDEVRIAGDSLFIKMPFFDSEFKAAFVSAGEVTGEWIRHLADKDVSIPFSARANTPERFPVKAQPSGNVTGRWESRFSDATGKSSDNLIGEFKQTGHTVHGTFLSPTGDYRFLDGVVDGDTLKLSTFDGSHAYLFTALVKGDSITAGRFYAGIGDHVEDWVAAKNNAAKLPDERTLATVKPGQEQLDFTFPDMNGKKVSIKDARFKNKVVVITLMGSWCPNCMDETGFLSDWYKKNKNRGVEVIGLAYERTPDFEKSRQSLQGFLRRFNVQYPVLITGVTPGDPQKGEKTLPQLTGIKGFPTTIFIDKKGKVKEVHTGFSGPGTGEHYAQFQSDFNRLITTLLEEK</sequence>
<evidence type="ECO:0000259" key="2">
    <source>
        <dbReference type="PROSITE" id="PS51352"/>
    </source>
</evidence>
<dbReference type="CDD" id="cd02966">
    <property type="entry name" value="TlpA_like_family"/>
    <property type="match status" value="1"/>
</dbReference>
<dbReference type="InterPro" id="IPR036249">
    <property type="entry name" value="Thioredoxin-like_sf"/>
</dbReference>
<dbReference type="EMBL" id="JAPDNS010000002">
    <property type="protein sequence ID" value="MCW3486046.1"/>
    <property type="molecule type" value="Genomic_DNA"/>
</dbReference>
<accession>A0ABT3IQ16</accession>
<feature type="chain" id="PRO_5046389195" evidence="1">
    <location>
        <begin position="24"/>
        <end position="414"/>
    </location>
</feature>
<dbReference type="Gene3D" id="3.40.30.10">
    <property type="entry name" value="Glutaredoxin"/>
    <property type="match status" value="1"/>
</dbReference>
<dbReference type="InterPro" id="IPR013740">
    <property type="entry name" value="Redoxin"/>
</dbReference>
<dbReference type="InterPro" id="IPR013766">
    <property type="entry name" value="Thioredoxin_domain"/>
</dbReference>
<name>A0ABT3IQ16_9BACT</name>
<dbReference type="InterPro" id="IPR050553">
    <property type="entry name" value="Thioredoxin_ResA/DsbE_sf"/>
</dbReference>
<dbReference type="Pfam" id="PF08534">
    <property type="entry name" value="Redoxin"/>
    <property type="match status" value="1"/>
</dbReference>
<evidence type="ECO:0000256" key="1">
    <source>
        <dbReference type="SAM" id="SignalP"/>
    </source>
</evidence>
<feature type="signal peptide" evidence="1">
    <location>
        <begin position="1"/>
        <end position="23"/>
    </location>
</feature>
<dbReference type="PANTHER" id="PTHR42852">
    <property type="entry name" value="THIOL:DISULFIDE INTERCHANGE PROTEIN DSBE"/>
    <property type="match status" value="1"/>
</dbReference>
<dbReference type="PANTHER" id="PTHR42852:SF13">
    <property type="entry name" value="PROTEIN DIPZ"/>
    <property type="match status" value="1"/>
</dbReference>
<keyword evidence="1" id="KW-0732">Signal</keyword>
<feature type="domain" description="Thioredoxin" evidence="2">
    <location>
        <begin position="247"/>
        <end position="408"/>
    </location>
</feature>
<dbReference type="RefSeq" id="WP_264732861.1">
    <property type="nucleotide sequence ID" value="NZ_JAPDNR010000001.1"/>
</dbReference>
<dbReference type="PROSITE" id="PS51352">
    <property type="entry name" value="THIOREDOXIN_2"/>
    <property type="match status" value="1"/>
</dbReference>
<dbReference type="SUPFAM" id="SSF52833">
    <property type="entry name" value="Thioredoxin-like"/>
    <property type="match status" value="1"/>
</dbReference>
<proteinExistence type="predicted"/>
<comment type="caution">
    <text evidence="3">The sequence shown here is derived from an EMBL/GenBank/DDBJ whole genome shotgun (WGS) entry which is preliminary data.</text>
</comment>
<protein>
    <submittedName>
        <fullName evidence="3">TlpA family protein disulfide reductase</fullName>
    </submittedName>
</protein>
<evidence type="ECO:0000313" key="4">
    <source>
        <dbReference type="Proteomes" id="UP001207742"/>
    </source>
</evidence>
<gene>
    <name evidence="3" type="ORF">OL497_19235</name>
</gene>
<organism evidence="3 4">
    <name type="scientific">Chitinophaga nivalis</name>
    <dbReference type="NCBI Taxonomy" id="2991709"/>
    <lineage>
        <taxon>Bacteria</taxon>
        <taxon>Pseudomonadati</taxon>
        <taxon>Bacteroidota</taxon>
        <taxon>Chitinophagia</taxon>
        <taxon>Chitinophagales</taxon>
        <taxon>Chitinophagaceae</taxon>
        <taxon>Chitinophaga</taxon>
    </lineage>
</organism>
<keyword evidence="4" id="KW-1185">Reference proteome</keyword>
<reference evidence="3 4" key="1">
    <citation type="submission" date="2022-10" db="EMBL/GenBank/DDBJ databases">
        <title>Chitinophaga nivalis PC15 sp. nov., isolated from Pyeongchang county, South Korea.</title>
        <authorList>
            <person name="Trinh H.N."/>
        </authorList>
    </citation>
    <scope>NUCLEOTIDE SEQUENCE [LARGE SCALE GENOMIC DNA]</scope>
    <source>
        <strain evidence="3 4">PC14</strain>
    </source>
</reference>
<evidence type="ECO:0000313" key="3">
    <source>
        <dbReference type="EMBL" id="MCW3486046.1"/>
    </source>
</evidence>
<dbReference type="Proteomes" id="UP001207742">
    <property type="component" value="Unassembled WGS sequence"/>
</dbReference>